<proteinExistence type="predicted"/>
<gene>
    <name evidence="2" type="ORF">ACO22_04272</name>
</gene>
<organism evidence="2 3">
    <name type="scientific">Paracoccidioides brasiliensis</name>
    <dbReference type="NCBI Taxonomy" id="121759"/>
    <lineage>
        <taxon>Eukaryota</taxon>
        <taxon>Fungi</taxon>
        <taxon>Dikarya</taxon>
        <taxon>Ascomycota</taxon>
        <taxon>Pezizomycotina</taxon>
        <taxon>Eurotiomycetes</taxon>
        <taxon>Eurotiomycetidae</taxon>
        <taxon>Onygenales</taxon>
        <taxon>Ajellomycetaceae</taxon>
        <taxon>Paracoccidioides</taxon>
    </lineage>
</organism>
<name>A0A1D2JDK2_PARBR</name>
<feature type="compositionally biased region" description="Polar residues" evidence="1">
    <location>
        <begin position="1"/>
        <end position="10"/>
    </location>
</feature>
<dbReference type="EMBL" id="LZYO01000165">
    <property type="protein sequence ID" value="ODH27195.1"/>
    <property type="molecule type" value="Genomic_DNA"/>
</dbReference>
<dbReference type="Proteomes" id="UP000242814">
    <property type="component" value="Unassembled WGS sequence"/>
</dbReference>
<evidence type="ECO:0000256" key="1">
    <source>
        <dbReference type="SAM" id="MobiDB-lite"/>
    </source>
</evidence>
<protein>
    <submittedName>
        <fullName evidence="2">Uncharacterized protein</fullName>
    </submittedName>
</protein>
<feature type="region of interest" description="Disordered" evidence="1">
    <location>
        <begin position="1"/>
        <end position="21"/>
    </location>
</feature>
<evidence type="ECO:0000313" key="2">
    <source>
        <dbReference type="EMBL" id="ODH27195.1"/>
    </source>
</evidence>
<comment type="caution">
    <text evidence="2">The sequence shown here is derived from an EMBL/GenBank/DDBJ whole genome shotgun (WGS) entry which is preliminary data.</text>
</comment>
<dbReference type="VEuPathDB" id="FungiDB:PADG_11973"/>
<accession>A0A1D2JDK2</accession>
<dbReference type="AlphaFoldDB" id="A0A1D2JDK2"/>
<evidence type="ECO:0000313" key="3">
    <source>
        <dbReference type="Proteomes" id="UP000242814"/>
    </source>
</evidence>
<reference evidence="2 3" key="1">
    <citation type="submission" date="2016-06" db="EMBL/GenBank/DDBJ databases">
        <authorList>
            <person name="Kjaerup R.B."/>
            <person name="Dalgaard T.S."/>
            <person name="Juul-Madsen H.R."/>
        </authorList>
    </citation>
    <scope>NUCLEOTIDE SEQUENCE [LARGE SCALE GENOMIC DNA]</scope>
    <source>
        <strain evidence="2 3">Pb300</strain>
    </source>
</reference>
<sequence>MQSLASQSSTPRPGERGLGGGRGGLLDMLLITGFSTELALEFSLEYAIRDCPRKISKASWLDANGPCRITQQLVVFGQTYLG</sequence>